<organism evidence="1 2">
    <name type="scientific">Branchiostoma lanceolatum</name>
    <name type="common">Common lancelet</name>
    <name type="synonym">Amphioxus lanceolatum</name>
    <dbReference type="NCBI Taxonomy" id="7740"/>
    <lineage>
        <taxon>Eukaryota</taxon>
        <taxon>Metazoa</taxon>
        <taxon>Chordata</taxon>
        <taxon>Cephalochordata</taxon>
        <taxon>Leptocardii</taxon>
        <taxon>Amphioxiformes</taxon>
        <taxon>Branchiostomatidae</taxon>
        <taxon>Branchiostoma</taxon>
    </lineage>
</organism>
<proteinExistence type="predicted"/>
<dbReference type="AlphaFoldDB" id="A0A8K0A2X6"/>
<sequence length="129" mass="13723">MITRSFELFVLPQRDPPALLSGVSRNLRLSIMDYLPATFRAPSGGGRVLEPRRGDVSITATSCGCGAVYVPCLMMPGSYICLLTLYINGLSLPGPPQLTRGEGSIGSIDWPGERIDIGCGGATQRPGLR</sequence>
<name>A0A8K0A2X6_BRALA</name>
<accession>A0A8K0A2X6</accession>
<protein>
    <submittedName>
        <fullName evidence="1">Hypp3847 protein</fullName>
    </submittedName>
</protein>
<evidence type="ECO:0000313" key="2">
    <source>
        <dbReference type="Proteomes" id="UP000838412"/>
    </source>
</evidence>
<evidence type="ECO:0000313" key="1">
    <source>
        <dbReference type="EMBL" id="CAH1268254.1"/>
    </source>
</evidence>
<dbReference type="EMBL" id="OV696691">
    <property type="protein sequence ID" value="CAH1268254.1"/>
    <property type="molecule type" value="Genomic_DNA"/>
</dbReference>
<gene>
    <name evidence="1" type="primary">Hypp3847</name>
    <name evidence="1" type="ORF">BLAG_LOCUS21260</name>
</gene>
<keyword evidence="2" id="KW-1185">Reference proteome</keyword>
<dbReference type="Proteomes" id="UP000838412">
    <property type="component" value="Chromosome 6"/>
</dbReference>
<dbReference type="OrthoDB" id="10623397at2759"/>
<reference evidence="1" key="1">
    <citation type="submission" date="2022-01" db="EMBL/GenBank/DDBJ databases">
        <authorList>
            <person name="Braso-Vives M."/>
        </authorList>
    </citation>
    <scope>NUCLEOTIDE SEQUENCE</scope>
</reference>